<dbReference type="SUPFAM" id="SSF57667">
    <property type="entry name" value="beta-beta-alpha zinc fingers"/>
    <property type="match status" value="1"/>
</dbReference>
<feature type="domain" description="BED-type" evidence="4">
    <location>
        <begin position="18"/>
        <end position="47"/>
    </location>
</feature>
<name>A0AAV2YH92_9STRA</name>
<feature type="non-terminal residue" evidence="5">
    <location>
        <position position="208"/>
    </location>
</feature>
<evidence type="ECO:0000256" key="1">
    <source>
        <dbReference type="ARBA" id="ARBA00022723"/>
    </source>
</evidence>
<keyword evidence="6" id="KW-1185">Reference proteome</keyword>
<gene>
    <name evidence="5" type="ORF">N0F65_000086</name>
</gene>
<dbReference type="InterPro" id="IPR036236">
    <property type="entry name" value="Znf_C2H2_sf"/>
</dbReference>
<evidence type="ECO:0000256" key="3">
    <source>
        <dbReference type="ARBA" id="ARBA00022833"/>
    </source>
</evidence>
<keyword evidence="3" id="KW-0862">Zinc</keyword>
<dbReference type="PANTHER" id="PTHR40866">
    <property type="entry name" value="BED-TYPE DOMAIN-CONTAINING PROTEIN"/>
    <property type="match status" value="1"/>
</dbReference>
<dbReference type="GO" id="GO:0008270">
    <property type="term" value="F:zinc ion binding"/>
    <property type="evidence" value="ECO:0007669"/>
    <property type="project" value="UniProtKB-KW"/>
</dbReference>
<keyword evidence="1" id="KW-0479">Metal-binding</keyword>
<dbReference type="Pfam" id="PF02892">
    <property type="entry name" value="zf-BED"/>
    <property type="match status" value="1"/>
</dbReference>
<evidence type="ECO:0000313" key="5">
    <source>
        <dbReference type="EMBL" id="DAZ93435.1"/>
    </source>
</evidence>
<dbReference type="AlphaFoldDB" id="A0AAV2YH92"/>
<proteinExistence type="predicted"/>
<dbReference type="EMBL" id="DAKRPA010000317">
    <property type="protein sequence ID" value="DAZ93435.1"/>
    <property type="molecule type" value="Genomic_DNA"/>
</dbReference>
<evidence type="ECO:0000313" key="6">
    <source>
        <dbReference type="Proteomes" id="UP001146120"/>
    </source>
</evidence>
<organism evidence="5 6">
    <name type="scientific">Lagenidium giganteum</name>
    <dbReference type="NCBI Taxonomy" id="4803"/>
    <lineage>
        <taxon>Eukaryota</taxon>
        <taxon>Sar</taxon>
        <taxon>Stramenopiles</taxon>
        <taxon>Oomycota</taxon>
        <taxon>Peronosporomycetes</taxon>
        <taxon>Pythiales</taxon>
        <taxon>Pythiaceae</taxon>
    </lineage>
</organism>
<dbReference type="PANTHER" id="PTHR40866:SF1">
    <property type="entry name" value="BED-TYPE DOMAIN-CONTAINING PROTEIN"/>
    <property type="match status" value="1"/>
</dbReference>
<accession>A0AAV2YH92</accession>
<evidence type="ECO:0000259" key="4">
    <source>
        <dbReference type="Pfam" id="PF02892"/>
    </source>
</evidence>
<reference evidence="5" key="2">
    <citation type="journal article" date="2023" name="Microbiol Resour">
        <title>Decontamination and Annotation of the Draft Genome Sequence of the Oomycete Lagenidium giganteum ARSEF 373.</title>
        <authorList>
            <person name="Morgan W.R."/>
            <person name="Tartar A."/>
        </authorList>
    </citation>
    <scope>NUCLEOTIDE SEQUENCE</scope>
    <source>
        <strain evidence="5">ARSEF 373</strain>
    </source>
</reference>
<dbReference type="InterPro" id="IPR003656">
    <property type="entry name" value="Znf_BED"/>
</dbReference>
<evidence type="ECO:0000256" key="2">
    <source>
        <dbReference type="ARBA" id="ARBA00022771"/>
    </source>
</evidence>
<protein>
    <recommendedName>
        <fullName evidence="4">BED-type domain-containing protein</fullName>
    </recommendedName>
</protein>
<sequence length="208" mass="23806">MALKNKEICEVLYTALGDKNYRCNSCSKVYARGNGYTNLLNHLRTSHAGFERVALDVIRSGNRIASVVDAKSIEIYRWVEWCILERMPFSFCESAIVRKNAKMAPISRDTLKEYVLKLYGWTREKVIQQLPERFGLVLDADTLSTYQRPWEAVTFMVGDNCSVNQCIGRRQGAIPMYQEMLDKINNLMKKLSTVKGRALLKKVSHLSA</sequence>
<reference evidence="5" key="1">
    <citation type="submission" date="2022-11" db="EMBL/GenBank/DDBJ databases">
        <authorList>
            <person name="Morgan W.R."/>
            <person name="Tartar A."/>
        </authorList>
    </citation>
    <scope>NUCLEOTIDE SEQUENCE</scope>
    <source>
        <strain evidence="5">ARSEF 373</strain>
    </source>
</reference>
<comment type="caution">
    <text evidence="5">The sequence shown here is derived from an EMBL/GenBank/DDBJ whole genome shotgun (WGS) entry which is preliminary data.</text>
</comment>
<dbReference type="GO" id="GO:0003677">
    <property type="term" value="F:DNA binding"/>
    <property type="evidence" value="ECO:0007669"/>
    <property type="project" value="InterPro"/>
</dbReference>
<dbReference type="Proteomes" id="UP001146120">
    <property type="component" value="Unassembled WGS sequence"/>
</dbReference>
<keyword evidence="2" id="KW-0863">Zinc-finger</keyword>